<dbReference type="CDD" id="cd00093">
    <property type="entry name" value="HTH_XRE"/>
    <property type="match status" value="1"/>
</dbReference>
<dbReference type="AlphaFoldDB" id="A0A939DDM0"/>
<reference evidence="2" key="1">
    <citation type="submission" date="2021-02" db="EMBL/GenBank/DDBJ databases">
        <title>PHA producing bacteria isolated from coastal sediment in Guangdong, Shenzhen.</title>
        <authorList>
            <person name="Zheng W."/>
            <person name="Yu S."/>
            <person name="Huang Y."/>
        </authorList>
    </citation>
    <scope>NUCLEOTIDE SEQUENCE</scope>
    <source>
        <strain evidence="2">TN14-10</strain>
    </source>
</reference>
<comment type="caution">
    <text evidence="2">The sequence shown here is derived from an EMBL/GenBank/DDBJ whole genome shotgun (WGS) entry which is preliminary data.</text>
</comment>
<dbReference type="PANTHER" id="PTHR34475:SF1">
    <property type="entry name" value="CYTOSKELETON PROTEIN RODZ"/>
    <property type="match status" value="1"/>
</dbReference>
<dbReference type="GO" id="GO:0003677">
    <property type="term" value="F:DNA binding"/>
    <property type="evidence" value="ECO:0007669"/>
    <property type="project" value="InterPro"/>
</dbReference>
<dbReference type="InterPro" id="IPR001387">
    <property type="entry name" value="Cro/C1-type_HTH"/>
</dbReference>
<dbReference type="Pfam" id="PF13413">
    <property type="entry name" value="HTH_25"/>
    <property type="match status" value="1"/>
</dbReference>
<organism evidence="2 3">
    <name type="scientific">Parahaliea mediterranea</name>
    <dbReference type="NCBI Taxonomy" id="651086"/>
    <lineage>
        <taxon>Bacteria</taxon>
        <taxon>Pseudomonadati</taxon>
        <taxon>Pseudomonadota</taxon>
        <taxon>Gammaproteobacteria</taxon>
        <taxon>Cellvibrionales</taxon>
        <taxon>Halieaceae</taxon>
        <taxon>Parahaliea</taxon>
    </lineage>
</organism>
<evidence type="ECO:0000313" key="2">
    <source>
        <dbReference type="EMBL" id="MBN7796144.1"/>
    </source>
</evidence>
<sequence length="153" mass="16143">MSSEATPGPPSPGAMLRDAREARGLSPLEAADRLNWMPSYVGIIERDDYAALRCPAFARGYLKAYAKLVGLDEAPLLAAFDAAGDARSPELPAAPRRRPAPSAAVPRLAIGLCLCALVLVALGLWWWRSEALVPAPLIPAAQSPTDNANTGEV</sequence>
<feature type="transmembrane region" description="Helical" evidence="1">
    <location>
        <begin position="105"/>
        <end position="127"/>
    </location>
</feature>
<protein>
    <submittedName>
        <fullName evidence="2">Helix-turn-helix domain-containing protein</fullName>
    </submittedName>
</protein>
<accession>A0A939DDM0</accession>
<dbReference type="Gene3D" id="1.10.260.40">
    <property type="entry name" value="lambda repressor-like DNA-binding domains"/>
    <property type="match status" value="1"/>
</dbReference>
<keyword evidence="1" id="KW-0472">Membrane</keyword>
<keyword evidence="3" id="KW-1185">Reference proteome</keyword>
<dbReference type="Proteomes" id="UP000664303">
    <property type="component" value="Unassembled WGS sequence"/>
</dbReference>
<keyword evidence="1" id="KW-0812">Transmembrane</keyword>
<gene>
    <name evidence="2" type="ORF">JYP50_06070</name>
</gene>
<name>A0A939DDM0_9GAMM</name>
<evidence type="ECO:0000313" key="3">
    <source>
        <dbReference type="Proteomes" id="UP000664303"/>
    </source>
</evidence>
<dbReference type="PANTHER" id="PTHR34475">
    <property type="match status" value="1"/>
</dbReference>
<keyword evidence="1" id="KW-1133">Transmembrane helix</keyword>
<proteinExistence type="predicted"/>
<dbReference type="EMBL" id="JAFKCZ010000004">
    <property type="protein sequence ID" value="MBN7796144.1"/>
    <property type="molecule type" value="Genomic_DNA"/>
</dbReference>
<evidence type="ECO:0000256" key="1">
    <source>
        <dbReference type="SAM" id="Phobius"/>
    </source>
</evidence>
<dbReference type="RefSeq" id="WP_206559590.1">
    <property type="nucleotide sequence ID" value="NZ_JAFKCZ010000004.1"/>
</dbReference>
<dbReference type="InterPro" id="IPR050400">
    <property type="entry name" value="Bact_Cytoskel_RodZ"/>
</dbReference>
<dbReference type="InterPro" id="IPR010982">
    <property type="entry name" value="Lambda_DNA-bd_dom_sf"/>
</dbReference>